<keyword evidence="2" id="KW-1185">Reference proteome</keyword>
<dbReference type="AlphaFoldDB" id="A0A835EJB6"/>
<proteinExistence type="predicted"/>
<evidence type="ECO:0000313" key="1">
    <source>
        <dbReference type="EMBL" id="KAF8694306.1"/>
    </source>
</evidence>
<dbReference type="EMBL" id="JACEFO010001910">
    <property type="protein sequence ID" value="KAF8694306.1"/>
    <property type="molecule type" value="Genomic_DNA"/>
</dbReference>
<comment type="caution">
    <text evidence="1">The sequence shown here is derived from an EMBL/GenBank/DDBJ whole genome shotgun (WGS) entry which is preliminary data.</text>
</comment>
<accession>A0A835EJB6</accession>
<reference evidence="1" key="1">
    <citation type="submission" date="2020-07" db="EMBL/GenBank/DDBJ databases">
        <title>Genome sequence and genetic diversity analysis of an under-domesticated orphan crop, white fonio (Digitaria exilis).</title>
        <authorList>
            <person name="Bennetzen J.L."/>
            <person name="Chen S."/>
            <person name="Ma X."/>
            <person name="Wang X."/>
            <person name="Yssel A.E.J."/>
            <person name="Chaluvadi S.R."/>
            <person name="Johnson M."/>
            <person name="Gangashetty P."/>
            <person name="Hamidou F."/>
            <person name="Sanogo M.D."/>
            <person name="Zwaenepoel A."/>
            <person name="Wallace J."/>
            <person name="Van De Peer Y."/>
            <person name="Van Deynze A."/>
        </authorList>
    </citation>
    <scope>NUCLEOTIDE SEQUENCE</scope>
    <source>
        <tissue evidence="1">Leaves</tissue>
    </source>
</reference>
<name>A0A835EJB6_9POAL</name>
<protein>
    <submittedName>
        <fullName evidence="1">Uncharacterized protein</fullName>
    </submittedName>
</protein>
<organism evidence="1 2">
    <name type="scientific">Digitaria exilis</name>
    <dbReference type="NCBI Taxonomy" id="1010633"/>
    <lineage>
        <taxon>Eukaryota</taxon>
        <taxon>Viridiplantae</taxon>
        <taxon>Streptophyta</taxon>
        <taxon>Embryophyta</taxon>
        <taxon>Tracheophyta</taxon>
        <taxon>Spermatophyta</taxon>
        <taxon>Magnoliopsida</taxon>
        <taxon>Liliopsida</taxon>
        <taxon>Poales</taxon>
        <taxon>Poaceae</taxon>
        <taxon>PACMAD clade</taxon>
        <taxon>Panicoideae</taxon>
        <taxon>Panicodae</taxon>
        <taxon>Paniceae</taxon>
        <taxon>Anthephorinae</taxon>
        <taxon>Digitaria</taxon>
    </lineage>
</organism>
<evidence type="ECO:0000313" key="2">
    <source>
        <dbReference type="Proteomes" id="UP000636709"/>
    </source>
</evidence>
<gene>
    <name evidence="1" type="ORF">HU200_038447</name>
</gene>
<sequence length="178" mass="19612">MDAASPSPSGYEITVETKGLDVKKPSPLEDVGKTSELVLHLAVTETHEWNGIGGRRAPLRPTWRLVRDVIIHLPLSRPSYLRSGGDLRRLLVWATVHELILYMYCVGVLRGRVGVDSCKVSFCVHIDFMYDEVAMLLRACFVQPTVDLTAGIERSTGDSGGLSTTSCVICFEEMEATT</sequence>
<dbReference type="Proteomes" id="UP000636709">
    <property type="component" value="Unassembled WGS sequence"/>
</dbReference>